<evidence type="ECO:0000313" key="1">
    <source>
        <dbReference type="EMBL" id="SUE32987.1"/>
    </source>
</evidence>
<dbReference type="Proteomes" id="UP000255233">
    <property type="component" value="Unassembled WGS sequence"/>
</dbReference>
<protein>
    <submittedName>
        <fullName evidence="1">Uncharacterized protein</fullName>
    </submittedName>
</protein>
<dbReference type="AlphaFoldDB" id="A0A379MQ74"/>
<gene>
    <name evidence="1" type="ORF">NCTC11190_00180</name>
</gene>
<reference evidence="1 2" key="1">
    <citation type="submission" date="2018-06" db="EMBL/GenBank/DDBJ databases">
        <authorList>
            <consortium name="Pathogen Informatics"/>
            <person name="Doyle S."/>
        </authorList>
    </citation>
    <scope>NUCLEOTIDE SEQUENCE [LARGE SCALE GENOMIC DNA]</scope>
    <source>
        <strain evidence="1 2">NCTC11190</strain>
    </source>
</reference>
<organism evidence="1 2">
    <name type="scientific">Rikenella microfusus</name>
    <dbReference type="NCBI Taxonomy" id="28139"/>
    <lineage>
        <taxon>Bacteria</taxon>
        <taxon>Pseudomonadati</taxon>
        <taxon>Bacteroidota</taxon>
        <taxon>Bacteroidia</taxon>
        <taxon>Bacteroidales</taxon>
        <taxon>Rikenellaceae</taxon>
        <taxon>Rikenella</taxon>
    </lineage>
</organism>
<dbReference type="STRING" id="880526.GCA_000427365_01262"/>
<sequence length="45" mass="5014">MAGTPLFSIRRLHTAACSRRPDPKPYAIYKRLIICIDNVGLKVSA</sequence>
<accession>A0A379MQ74</accession>
<name>A0A379MQ74_9BACT</name>
<dbReference type="EMBL" id="UGVL01000001">
    <property type="protein sequence ID" value="SUE32987.1"/>
    <property type="molecule type" value="Genomic_DNA"/>
</dbReference>
<keyword evidence="2" id="KW-1185">Reference proteome</keyword>
<evidence type="ECO:0000313" key="2">
    <source>
        <dbReference type="Proteomes" id="UP000255233"/>
    </source>
</evidence>
<proteinExistence type="predicted"/>